<protein>
    <submittedName>
        <fullName evidence="1">Uncharacterized protein</fullName>
    </submittedName>
</protein>
<name>A0AAN5CWS6_9BILA</name>
<organism evidence="1 2">
    <name type="scientific">Pristionchus mayeri</name>
    <dbReference type="NCBI Taxonomy" id="1317129"/>
    <lineage>
        <taxon>Eukaryota</taxon>
        <taxon>Metazoa</taxon>
        <taxon>Ecdysozoa</taxon>
        <taxon>Nematoda</taxon>
        <taxon>Chromadorea</taxon>
        <taxon>Rhabditida</taxon>
        <taxon>Rhabditina</taxon>
        <taxon>Diplogasteromorpha</taxon>
        <taxon>Diplogasteroidea</taxon>
        <taxon>Neodiplogasteridae</taxon>
        <taxon>Pristionchus</taxon>
    </lineage>
</organism>
<dbReference type="AlphaFoldDB" id="A0AAN5CWS6"/>
<dbReference type="InterPro" id="IPR032710">
    <property type="entry name" value="NTF2-like_dom_sf"/>
</dbReference>
<feature type="non-terminal residue" evidence="1">
    <location>
        <position position="1"/>
    </location>
</feature>
<reference evidence="2" key="1">
    <citation type="submission" date="2022-10" db="EMBL/GenBank/DDBJ databases">
        <title>Genome assembly of Pristionchus species.</title>
        <authorList>
            <person name="Yoshida K."/>
            <person name="Sommer R.J."/>
        </authorList>
    </citation>
    <scope>NUCLEOTIDE SEQUENCE [LARGE SCALE GENOMIC DNA]</scope>
    <source>
        <strain evidence="2">RS5460</strain>
    </source>
</reference>
<gene>
    <name evidence="1" type="ORF">PMAYCL1PPCAC_22187</name>
</gene>
<evidence type="ECO:0000313" key="1">
    <source>
        <dbReference type="EMBL" id="GMR51992.1"/>
    </source>
</evidence>
<evidence type="ECO:0000313" key="2">
    <source>
        <dbReference type="Proteomes" id="UP001328107"/>
    </source>
</evidence>
<sequence length="123" mass="14120">SEYFAIYDAIVKKNKKYYDEGGIDGAAAHYGENGVVIDRKNNICYFGSEQIKQMIADWLRMGKMEFKLTRKEITDLGNDRFYADVDIESVIVESGKVMRATSQSLFQKTGDNWTCVYEGFEIQ</sequence>
<dbReference type="Proteomes" id="UP001328107">
    <property type="component" value="Unassembled WGS sequence"/>
</dbReference>
<dbReference type="Gene3D" id="3.10.450.50">
    <property type="match status" value="1"/>
</dbReference>
<dbReference type="PANTHER" id="PTHR31664">
    <property type="entry name" value="PROTEIN CBG16427"/>
    <property type="match status" value="1"/>
</dbReference>
<comment type="caution">
    <text evidence="1">The sequence shown here is derived from an EMBL/GenBank/DDBJ whole genome shotgun (WGS) entry which is preliminary data.</text>
</comment>
<accession>A0AAN5CWS6</accession>
<dbReference type="SUPFAM" id="SSF54427">
    <property type="entry name" value="NTF2-like"/>
    <property type="match status" value="1"/>
</dbReference>
<dbReference type="EMBL" id="BTRK01000005">
    <property type="protein sequence ID" value="GMR51992.1"/>
    <property type="molecule type" value="Genomic_DNA"/>
</dbReference>
<proteinExistence type="predicted"/>
<keyword evidence="2" id="KW-1185">Reference proteome</keyword>
<dbReference type="PANTHER" id="PTHR31664:SF4">
    <property type="entry name" value="DUF4440 DOMAIN-CONTAINING PROTEIN"/>
    <property type="match status" value="1"/>
</dbReference>